<sequence length="51" mass="6117">MNWENDYLEKIDAIFNGEKEIAIFVIDGKHHYVIDTKDNYCIDVRMELKII</sequence>
<proteinExistence type="predicted"/>
<evidence type="ECO:0000313" key="1">
    <source>
        <dbReference type="EMBL" id="CCJ80270.1"/>
    </source>
</evidence>
<gene>
    <name evidence="1" type="ORF">BN134_980</name>
</gene>
<name>A0ABP1W578_9ENTR</name>
<reference evidence="2" key="1">
    <citation type="journal article" date="2012" name="PLoS ONE">
        <title>Comparative analysis of genome sequences covering the seven cronobacter species.</title>
        <authorList>
            <person name="Joseph S."/>
            <person name="Desai P."/>
            <person name="Ji Y."/>
            <person name="Cummings C.A."/>
            <person name="Shih R."/>
            <person name="Degoricija L."/>
            <person name="Rico A."/>
            <person name="Brzoska P."/>
            <person name="Hamby S.E."/>
            <person name="Masood N."/>
            <person name="Hariri S."/>
            <person name="Sonbol H."/>
            <person name="Chuzhanova N."/>
            <person name="McClelland M."/>
            <person name="Furtado M.R."/>
            <person name="Forsythe S.J."/>
        </authorList>
    </citation>
    <scope>NUCLEOTIDE SEQUENCE [LARGE SCALE GENOMIC DNA]</scope>
    <source>
        <strain evidence="2">1210</strain>
    </source>
</reference>
<keyword evidence="2" id="KW-1185">Reference proteome</keyword>
<comment type="caution">
    <text evidence="1">The sequence shown here is derived from an EMBL/GenBank/DDBJ whole genome shotgun (WGS) entry which is preliminary data.</text>
</comment>
<evidence type="ECO:0000313" key="2">
    <source>
        <dbReference type="Proteomes" id="UP000009342"/>
    </source>
</evidence>
<accession>A0ABP1W578</accession>
<evidence type="ECO:0008006" key="3">
    <source>
        <dbReference type="Google" id="ProtNLM"/>
    </source>
</evidence>
<dbReference type="EMBL" id="CAKZ01000052">
    <property type="protein sequence ID" value="CCJ80270.1"/>
    <property type="molecule type" value="Genomic_DNA"/>
</dbReference>
<dbReference type="Proteomes" id="UP000009342">
    <property type="component" value="Unassembled WGS sequence"/>
</dbReference>
<organism evidence="1 2">
    <name type="scientific">Cronobacter dublinensis 1210</name>
    <dbReference type="NCBI Taxonomy" id="1208656"/>
    <lineage>
        <taxon>Bacteria</taxon>
        <taxon>Pseudomonadati</taxon>
        <taxon>Pseudomonadota</taxon>
        <taxon>Gammaproteobacteria</taxon>
        <taxon>Enterobacterales</taxon>
        <taxon>Enterobacteriaceae</taxon>
        <taxon>Cronobacter</taxon>
    </lineage>
</organism>
<protein>
    <recommendedName>
        <fullName evidence="3">Phage protein</fullName>
    </recommendedName>
</protein>